<dbReference type="PANTHER" id="PTHR43333:SF1">
    <property type="entry name" value="D-ISOMER SPECIFIC 2-HYDROXYACID DEHYDROGENASE NAD-BINDING DOMAIN-CONTAINING PROTEIN"/>
    <property type="match status" value="1"/>
</dbReference>
<evidence type="ECO:0000256" key="2">
    <source>
        <dbReference type="ARBA" id="ARBA00023027"/>
    </source>
</evidence>
<organism evidence="4 5">
    <name type="scientific">Litorivicinus lipolyticus</name>
    <dbReference type="NCBI Taxonomy" id="418701"/>
    <lineage>
        <taxon>Bacteria</taxon>
        <taxon>Pseudomonadati</taxon>
        <taxon>Pseudomonadota</taxon>
        <taxon>Gammaproteobacteria</taxon>
        <taxon>Oceanospirillales</taxon>
        <taxon>Litorivicinaceae</taxon>
        <taxon>Litorivicinus</taxon>
    </lineage>
</organism>
<reference evidence="4 5" key="1">
    <citation type="submission" date="2019-11" db="EMBL/GenBank/DDBJ databases">
        <authorList>
            <person name="Khan S.A."/>
            <person name="Jeon C.O."/>
            <person name="Chun B.H."/>
        </authorList>
    </citation>
    <scope>NUCLEOTIDE SEQUENCE [LARGE SCALE GENOMIC DNA]</scope>
    <source>
        <strain evidence="4 5">IMCC 1097</strain>
    </source>
</reference>
<dbReference type="KEGG" id="llp:GH975_06720"/>
<feature type="domain" description="D-isomer specific 2-hydroxyacid dehydrogenase NAD-binding" evidence="3">
    <location>
        <begin position="99"/>
        <end position="269"/>
    </location>
</feature>
<dbReference type="PANTHER" id="PTHR43333">
    <property type="entry name" value="2-HACID_DH_C DOMAIN-CONTAINING PROTEIN"/>
    <property type="match status" value="1"/>
</dbReference>
<dbReference type="OrthoDB" id="9787219at2"/>
<name>A0A5Q2QAL0_9GAMM</name>
<proteinExistence type="predicted"/>
<dbReference type="AlphaFoldDB" id="A0A5Q2QAL0"/>
<dbReference type="RefSeq" id="WP_153713787.1">
    <property type="nucleotide sequence ID" value="NZ_CP045871.1"/>
</dbReference>
<dbReference type="Gene3D" id="3.40.50.720">
    <property type="entry name" value="NAD(P)-binding Rossmann-like Domain"/>
    <property type="match status" value="2"/>
</dbReference>
<keyword evidence="2" id="KW-0520">NAD</keyword>
<dbReference type="GO" id="GO:0016491">
    <property type="term" value="F:oxidoreductase activity"/>
    <property type="evidence" value="ECO:0007669"/>
    <property type="project" value="UniProtKB-KW"/>
</dbReference>
<keyword evidence="1" id="KW-0560">Oxidoreductase</keyword>
<dbReference type="InterPro" id="IPR006140">
    <property type="entry name" value="D-isomer_DH_NAD-bd"/>
</dbReference>
<dbReference type="GO" id="GO:0051287">
    <property type="term" value="F:NAD binding"/>
    <property type="evidence" value="ECO:0007669"/>
    <property type="project" value="InterPro"/>
</dbReference>
<evidence type="ECO:0000259" key="3">
    <source>
        <dbReference type="Pfam" id="PF02826"/>
    </source>
</evidence>
<dbReference type="EMBL" id="CP045871">
    <property type="protein sequence ID" value="QGG80283.1"/>
    <property type="molecule type" value="Genomic_DNA"/>
</dbReference>
<sequence>MIPFLSTASDDEQAHWLEQLNNNTHGLTFAHPDQIDPSQPRVAVFTAPAASQLNQFPNLEWAQCTWAGVDQALSQTAVPIARLVDPGLTAIMAEAVLAWTLYLQRDMPHYQRAQRTRQWEPRPYRPPESISVAIFGAGQLGLAGAERLHQHGFDVTTLSASSAPIVPWTHITGTATPAQLARFDLIVNLIPASASTQRHYTTDFWSQCQPGLGFINFGRSAAVVDADLHQALNHGHIGHAVLDVFDHEPLDMADWKYGHEAVTVLPHISAQTPAPSAAKVIIETLRRYRLDGAVPAMVDRSRGY</sequence>
<keyword evidence="5" id="KW-1185">Reference proteome</keyword>
<evidence type="ECO:0000313" key="5">
    <source>
        <dbReference type="Proteomes" id="UP000388235"/>
    </source>
</evidence>
<dbReference type="InterPro" id="IPR036291">
    <property type="entry name" value="NAD(P)-bd_dom_sf"/>
</dbReference>
<dbReference type="Pfam" id="PF02826">
    <property type="entry name" value="2-Hacid_dh_C"/>
    <property type="match status" value="1"/>
</dbReference>
<dbReference type="Proteomes" id="UP000388235">
    <property type="component" value="Chromosome"/>
</dbReference>
<protein>
    <submittedName>
        <fullName evidence="4">Glyoxylate/hydroxypyruvate reductase A</fullName>
    </submittedName>
</protein>
<accession>A0A5Q2QAL0</accession>
<dbReference type="SUPFAM" id="SSF51735">
    <property type="entry name" value="NAD(P)-binding Rossmann-fold domains"/>
    <property type="match status" value="1"/>
</dbReference>
<gene>
    <name evidence="4" type="ORF">GH975_06720</name>
</gene>
<evidence type="ECO:0000256" key="1">
    <source>
        <dbReference type="ARBA" id="ARBA00023002"/>
    </source>
</evidence>
<evidence type="ECO:0000313" key="4">
    <source>
        <dbReference type="EMBL" id="QGG80283.1"/>
    </source>
</evidence>
<keyword evidence="4" id="KW-0670">Pyruvate</keyword>